<dbReference type="Gene3D" id="3.50.50.60">
    <property type="entry name" value="FAD/NAD(P)-binding domain"/>
    <property type="match status" value="1"/>
</dbReference>
<protein>
    <submittedName>
        <fullName evidence="6">Succinate dehydrogenase/fumarate reductase flavoprotein subunit</fullName>
    </submittedName>
</protein>
<keyword evidence="4" id="KW-0560">Oxidoreductase</keyword>
<feature type="domain" description="FAD-dependent oxidoreductase 2 FAD-binding" evidence="5">
    <location>
        <begin position="11"/>
        <end position="432"/>
    </location>
</feature>
<evidence type="ECO:0000313" key="6">
    <source>
        <dbReference type="EMBL" id="MDQ0382837.1"/>
    </source>
</evidence>
<proteinExistence type="predicted"/>
<evidence type="ECO:0000256" key="2">
    <source>
        <dbReference type="ARBA" id="ARBA00022630"/>
    </source>
</evidence>
<comment type="cofactor">
    <cofactor evidence="1">
        <name>FAD</name>
        <dbReference type="ChEBI" id="CHEBI:57692"/>
    </cofactor>
</comment>
<dbReference type="SUPFAM" id="SSF56425">
    <property type="entry name" value="Succinate dehydrogenase/fumarate reductase flavoprotein, catalytic domain"/>
    <property type="match status" value="1"/>
</dbReference>
<dbReference type="PANTHER" id="PTHR43400:SF10">
    <property type="entry name" value="3-OXOSTEROID 1-DEHYDROGENASE"/>
    <property type="match status" value="1"/>
</dbReference>
<dbReference type="EMBL" id="JAUSUT010000001">
    <property type="protein sequence ID" value="MDQ0382837.1"/>
    <property type="molecule type" value="Genomic_DNA"/>
</dbReference>
<keyword evidence="2" id="KW-0285">Flavoprotein</keyword>
<dbReference type="InterPro" id="IPR050315">
    <property type="entry name" value="FAD-oxidoreductase_2"/>
</dbReference>
<evidence type="ECO:0000259" key="5">
    <source>
        <dbReference type="Pfam" id="PF00890"/>
    </source>
</evidence>
<dbReference type="InterPro" id="IPR027477">
    <property type="entry name" value="Succ_DH/fumarate_Rdtase_cat_sf"/>
</dbReference>
<keyword evidence="7" id="KW-1185">Reference proteome</keyword>
<dbReference type="InterPro" id="IPR003953">
    <property type="entry name" value="FAD-dep_OxRdtase_2_FAD-bd"/>
</dbReference>
<dbReference type="SUPFAM" id="SSF51905">
    <property type="entry name" value="FAD/NAD(P)-binding domain"/>
    <property type="match status" value="1"/>
</dbReference>
<reference evidence="6 7" key="1">
    <citation type="submission" date="2023-07" db="EMBL/GenBank/DDBJ databases">
        <title>Sequencing the genomes of 1000 actinobacteria strains.</title>
        <authorList>
            <person name="Klenk H.-P."/>
        </authorList>
    </citation>
    <scope>NUCLEOTIDE SEQUENCE [LARGE SCALE GENOMIC DNA]</scope>
    <source>
        <strain evidence="6 7">DSM 45805</strain>
    </source>
</reference>
<evidence type="ECO:0000256" key="4">
    <source>
        <dbReference type="ARBA" id="ARBA00023002"/>
    </source>
</evidence>
<dbReference type="InterPro" id="IPR036188">
    <property type="entry name" value="FAD/NAD-bd_sf"/>
</dbReference>
<name>A0ABU0F754_9PSEU</name>
<sequence>MTEVIEEYACDLLVVGAGIAGLTAAGAAAAKGMRVVVVEKADHVGGSALLSGGFVWRPESYEVLRAGNPDGDPELGRVLVDGHADAIAWIASLGVEMSEERRSSNMGGIGHLVDILGYVNAARRLVEKAGGAVLLEAEVERLVIEDGAVTGGVVADRDGRTRVRAPWTVLATGGFQGDPELRREFIGEQAADMLVRSNPCSDGAGLRLGRSAGGALSAGMSGFYGHVMAYPLSKPLVPGDFLRLAQSFYSVWGIMLGRDGRRFTDESLGHYRNSQALVRLPGARAVIVADELTRRTNATTTPLKGVEAIDLPREAEREGAHVAYADTIGELAQKIAAWGYDAEGVVRSVAEFNAGLAGDPEALAPARRKNRRPIAEPPFFASECQPAITFTHGGVRIDTEARVLGENRQPVPGLLAAGADGAGVYDGGYAGGLSLGAVFGLRAAATAASSHG</sequence>
<keyword evidence="3" id="KW-0274">FAD</keyword>
<dbReference type="Pfam" id="PF00890">
    <property type="entry name" value="FAD_binding_2"/>
    <property type="match status" value="1"/>
</dbReference>
<evidence type="ECO:0000313" key="7">
    <source>
        <dbReference type="Proteomes" id="UP001229651"/>
    </source>
</evidence>
<comment type="caution">
    <text evidence="6">The sequence shown here is derived from an EMBL/GenBank/DDBJ whole genome shotgun (WGS) entry which is preliminary data.</text>
</comment>
<accession>A0ABU0F754</accession>
<dbReference type="PRINTS" id="PR00411">
    <property type="entry name" value="PNDRDTASEI"/>
</dbReference>
<dbReference type="RefSeq" id="WP_306998362.1">
    <property type="nucleotide sequence ID" value="NZ_JAUSUT010000001.1"/>
</dbReference>
<dbReference type="Proteomes" id="UP001229651">
    <property type="component" value="Unassembled WGS sequence"/>
</dbReference>
<evidence type="ECO:0000256" key="1">
    <source>
        <dbReference type="ARBA" id="ARBA00001974"/>
    </source>
</evidence>
<gene>
    <name evidence="6" type="ORF">FB470_006831</name>
</gene>
<organism evidence="6 7">
    <name type="scientific">Amycolatopsis thermophila</name>
    <dbReference type="NCBI Taxonomy" id="206084"/>
    <lineage>
        <taxon>Bacteria</taxon>
        <taxon>Bacillati</taxon>
        <taxon>Actinomycetota</taxon>
        <taxon>Actinomycetes</taxon>
        <taxon>Pseudonocardiales</taxon>
        <taxon>Pseudonocardiaceae</taxon>
        <taxon>Amycolatopsis</taxon>
    </lineage>
</organism>
<dbReference type="Gene3D" id="3.90.700.10">
    <property type="entry name" value="Succinate dehydrogenase/fumarate reductase flavoprotein, catalytic domain"/>
    <property type="match status" value="1"/>
</dbReference>
<evidence type="ECO:0000256" key="3">
    <source>
        <dbReference type="ARBA" id="ARBA00022827"/>
    </source>
</evidence>
<dbReference type="PANTHER" id="PTHR43400">
    <property type="entry name" value="FUMARATE REDUCTASE"/>
    <property type="match status" value="1"/>
</dbReference>